<feature type="signal peptide" evidence="2">
    <location>
        <begin position="1"/>
        <end position="21"/>
    </location>
</feature>
<feature type="transmembrane region" description="Helical" evidence="1">
    <location>
        <begin position="94"/>
        <end position="113"/>
    </location>
</feature>
<organism evidence="3 4">
    <name type="scientific">Luteolibacter flavescens</name>
    <dbReference type="NCBI Taxonomy" id="1859460"/>
    <lineage>
        <taxon>Bacteria</taxon>
        <taxon>Pseudomonadati</taxon>
        <taxon>Verrucomicrobiota</taxon>
        <taxon>Verrucomicrobiia</taxon>
        <taxon>Verrucomicrobiales</taxon>
        <taxon>Verrucomicrobiaceae</taxon>
        <taxon>Luteolibacter</taxon>
    </lineage>
</organism>
<evidence type="ECO:0000256" key="2">
    <source>
        <dbReference type="SAM" id="SignalP"/>
    </source>
</evidence>
<proteinExistence type="predicted"/>
<evidence type="ECO:0000256" key="1">
    <source>
        <dbReference type="SAM" id="Phobius"/>
    </source>
</evidence>
<keyword evidence="1" id="KW-0812">Transmembrane</keyword>
<feature type="transmembrane region" description="Helical" evidence="1">
    <location>
        <begin position="37"/>
        <end position="59"/>
    </location>
</feature>
<feature type="transmembrane region" description="Helical" evidence="1">
    <location>
        <begin position="68"/>
        <end position="88"/>
    </location>
</feature>
<dbReference type="Proteomes" id="UP001207930">
    <property type="component" value="Unassembled WGS sequence"/>
</dbReference>
<comment type="caution">
    <text evidence="3">The sequence shown here is derived from an EMBL/GenBank/DDBJ whole genome shotgun (WGS) entry which is preliminary data.</text>
</comment>
<keyword evidence="4" id="KW-1185">Reference proteome</keyword>
<keyword evidence="1" id="KW-1133">Transmembrane helix</keyword>
<name>A0ABT3FMR2_9BACT</name>
<evidence type="ECO:0000313" key="3">
    <source>
        <dbReference type="EMBL" id="MCW1884859.1"/>
    </source>
</evidence>
<evidence type="ECO:0000313" key="4">
    <source>
        <dbReference type="Proteomes" id="UP001207930"/>
    </source>
</evidence>
<gene>
    <name evidence="3" type="ORF">OKA04_08975</name>
</gene>
<feature type="transmembrane region" description="Helical" evidence="1">
    <location>
        <begin position="125"/>
        <end position="143"/>
    </location>
</feature>
<protein>
    <submittedName>
        <fullName evidence="3">Uncharacterized protein</fullName>
    </submittedName>
</protein>
<accession>A0ABT3FMR2</accession>
<dbReference type="RefSeq" id="WP_264500816.1">
    <property type="nucleotide sequence ID" value="NZ_JAPDDS010000004.1"/>
</dbReference>
<feature type="chain" id="PRO_5047530040" evidence="2">
    <location>
        <begin position="22"/>
        <end position="144"/>
    </location>
</feature>
<reference evidence="3 4" key="1">
    <citation type="submission" date="2022-10" db="EMBL/GenBank/DDBJ databases">
        <title>Luteolibacter flavescens strain MCCC 1K03193, whole genome shotgun sequencing project.</title>
        <authorList>
            <person name="Zhao G."/>
            <person name="Shen L."/>
        </authorList>
    </citation>
    <scope>NUCLEOTIDE SEQUENCE [LARGE SCALE GENOMIC DNA]</scope>
    <source>
        <strain evidence="3 4">MCCC 1K03193</strain>
    </source>
</reference>
<keyword evidence="1" id="KW-0472">Membrane</keyword>
<keyword evidence="2" id="KW-0732">Signal</keyword>
<sequence length="144" mass="15117">MPRLRIALCALPFLLTGTLLANPVSLDPTSGLANGIGIAAVVFALAAEVVVTSTAAILICRGAQRPQVVLAFAVLNALSYTVFIRMLYPITGLVLLIELLIWLVEAGGMVAITRRFSEKPLTPKQALVISAVGNLVSFIIGYGA</sequence>
<dbReference type="EMBL" id="JAPDDS010000004">
    <property type="protein sequence ID" value="MCW1884859.1"/>
    <property type="molecule type" value="Genomic_DNA"/>
</dbReference>